<evidence type="ECO:0000256" key="6">
    <source>
        <dbReference type="ARBA" id="ARBA00023163"/>
    </source>
</evidence>
<name>A0A8H7ILP1_9AGAM</name>
<dbReference type="GO" id="GO:0006366">
    <property type="term" value="P:transcription by RNA polymerase II"/>
    <property type="evidence" value="ECO:0007669"/>
    <property type="project" value="TreeGrafter"/>
</dbReference>
<keyword evidence="4" id="KW-0479">Metal-binding</keyword>
<comment type="similarity">
    <text evidence="7">Belongs to the archaeal Rpo10/eukaryotic RPB10 RNA polymerase subunit family.</text>
</comment>
<organism evidence="11 13">
    <name type="scientific">Rhizoctonia solani</name>
    <dbReference type="NCBI Taxonomy" id="456999"/>
    <lineage>
        <taxon>Eukaryota</taxon>
        <taxon>Fungi</taxon>
        <taxon>Dikarya</taxon>
        <taxon>Basidiomycota</taxon>
        <taxon>Agaricomycotina</taxon>
        <taxon>Agaricomycetes</taxon>
        <taxon>Cantharellales</taxon>
        <taxon>Ceratobasidiaceae</taxon>
        <taxon>Rhizoctonia</taxon>
    </lineage>
</organism>
<evidence type="ECO:0000256" key="1">
    <source>
        <dbReference type="ARBA" id="ARBA00004123"/>
    </source>
</evidence>
<dbReference type="PANTHER" id="PTHR23431:SF3">
    <property type="entry name" value="DNA-DIRECTED RNA POLYMERASES I, II, AND III SUBUNIT RPABC5"/>
    <property type="match status" value="1"/>
</dbReference>
<evidence type="ECO:0000313" key="10">
    <source>
        <dbReference type="EMBL" id="KAF8707478.1"/>
    </source>
</evidence>
<dbReference type="PIRSF" id="PIRSF005653">
    <property type="entry name" value="RNA_pol_N/8_sub"/>
    <property type="match status" value="1"/>
</dbReference>
<dbReference type="GO" id="GO:0003677">
    <property type="term" value="F:DNA binding"/>
    <property type="evidence" value="ECO:0007669"/>
    <property type="project" value="InterPro"/>
</dbReference>
<dbReference type="HAMAP" id="MF_00250">
    <property type="entry name" value="RNApol_arch_Rpo10"/>
    <property type="match status" value="1"/>
</dbReference>
<keyword evidence="3 11" id="KW-0240">DNA-directed RNA polymerase</keyword>
<keyword evidence="5" id="KW-0862">Zinc</keyword>
<dbReference type="InterPro" id="IPR020789">
    <property type="entry name" value="RNA_pol_suN_Zn-BS"/>
</dbReference>
<dbReference type="OrthoDB" id="10258858at2759"/>
<dbReference type="PROSITE" id="PS01112">
    <property type="entry name" value="RNA_POL_N_8KD"/>
    <property type="match status" value="1"/>
</dbReference>
<comment type="subcellular location">
    <subcellularLocation>
        <location evidence="1">Nucleus</location>
    </subcellularLocation>
</comment>
<dbReference type="EMBL" id="CAJMWR010003921">
    <property type="protein sequence ID" value="CAE6474544.1"/>
    <property type="molecule type" value="Genomic_DNA"/>
</dbReference>
<dbReference type="GO" id="GO:0006360">
    <property type="term" value="P:transcription by RNA polymerase I"/>
    <property type="evidence" value="ECO:0007669"/>
    <property type="project" value="TreeGrafter"/>
</dbReference>
<reference evidence="12" key="1">
    <citation type="submission" date="2020-05" db="EMBL/GenBank/DDBJ databases">
        <title>Evolutionary and genomic comparisons of hybrid uninucleate and nonhybrid Rhizoctonia fungi.</title>
        <authorList>
            <person name="Li C."/>
            <person name="Chen X."/>
        </authorList>
    </citation>
    <scope>NUCLEOTIDE SEQUENCE</scope>
    <source>
        <strain evidence="12">AG-1 IA</strain>
    </source>
</reference>
<dbReference type="GO" id="GO:0005666">
    <property type="term" value="C:RNA polymerase III complex"/>
    <property type="evidence" value="ECO:0007669"/>
    <property type="project" value="TreeGrafter"/>
</dbReference>
<dbReference type="Proteomes" id="UP000663840">
    <property type="component" value="Unassembled WGS sequence"/>
</dbReference>
<evidence type="ECO:0000313" key="8">
    <source>
        <dbReference type="EMBL" id="CAE6474544.1"/>
    </source>
</evidence>
<dbReference type="Proteomes" id="UP000650533">
    <property type="component" value="Chromosome 4"/>
</dbReference>
<dbReference type="GO" id="GO:0003899">
    <property type="term" value="F:DNA-directed RNA polymerase activity"/>
    <property type="evidence" value="ECO:0007669"/>
    <property type="project" value="InterPro"/>
</dbReference>
<evidence type="ECO:0000313" key="9">
    <source>
        <dbReference type="EMBL" id="KAF8679865.1"/>
    </source>
</evidence>
<dbReference type="Gene3D" id="1.10.10.60">
    <property type="entry name" value="Homeodomain-like"/>
    <property type="match status" value="1"/>
</dbReference>
<sequence length="76" mass="9011">MIIPVRCFTCGKVIGDKWEDYVKLLRDDVTEGDAMDQLGLKRYCCRRMVLTHVDLIEKLLQYNPMERTKERMTRDG</sequence>
<evidence type="ECO:0000256" key="4">
    <source>
        <dbReference type="ARBA" id="ARBA00022723"/>
    </source>
</evidence>
<dbReference type="EMBL" id="JACYCF010000001">
    <property type="protein sequence ID" value="KAF8761424.1"/>
    <property type="molecule type" value="Genomic_DNA"/>
</dbReference>
<dbReference type="FunFam" id="1.10.10.60:FF:000024">
    <property type="entry name" value="DNA-directed RNA polymerases I, II, and III subunit"/>
    <property type="match status" value="1"/>
</dbReference>
<dbReference type="GO" id="GO:0008270">
    <property type="term" value="F:zinc ion binding"/>
    <property type="evidence" value="ECO:0007669"/>
    <property type="project" value="InterPro"/>
</dbReference>
<dbReference type="Proteomes" id="UP000602905">
    <property type="component" value="Unassembled WGS sequence"/>
</dbReference>
<evidence type="ECO:0000313" key="12">
    <source>
        <dbReference type="EMBL" id="QRW18782.1"/>
    </source>
</evidence>
<gene>
    <name evidence="8" type="ORF">RDB_LOCUS121916</name>
    <name evidence="12" type="ORF">RhiXN_00188</name>
    <name evidence="11" type="ORF">RHS01_01157</name>
    <name evidence="10" type="ORF">RHS03_04367</name>
    <name evidence="9" type="ORF">RHS04_04773</name>
</gene>
<evidence type="ECO:0000256" key="7">
    <source>
        <dbReference type="ARBA" id="ARBA00025720"/>
    </source>
</evidence>
<evidence type="ECO:0000256" key="2">
    <source>
        <dbReference type="ARBA" id="ARBA00020813"/>
    </source>
</evidence>
<evidence type="ECO:0000256" key="3">
    <source>
        <dbReference type="ARBA" id="ARBA00022478"/>
    </source>
</evidence>
<evidence type="ECO:0000256" key="5">
    <source>
        <dbReference type="ARBA" id="ARBA00022833"/>
    </source>
</evidence>
<dbReference type="InterPro" id="IPR000268">
    <property type="entry name" value="RPABC5/Rpb10"/>
</dbReference>
<keyword evidence="6" id="KW-0804">Transcription</keyword>
<dbReference type="EMBL" id="JACYCD010000049">
    <property type="protein sequence ID" value="KAF8707478.1"/>
    <property type="molecule type" value="Genomic_DNA"/>
</dbReference>
<dbReference type="GO" id="GO:0005736">
    <property type="term" value="C:RNA polymerase I complex"/>
    <property type="evidence" value="ECO:0007669"/>
    <property type="project" value="TreeGrafter"/>
</dbReference>
<reference evidence="8" key="3">
    <citation type="submission" date="2021-01" db="EMBL/GenBank/DDBJ databases">
        <authorList>
            <person name="Kaushik A."/>
        </authorList>
    </citation>
    <scope>NUCLEOTIDE SEQUENCE</scope>
    <source>
        <strain evidence="8">AG1-1A</strain>
    </source>
</reference>
<dbReference type="EMBL" id="CP059661">
    <property type="protein sequence ID" value="QRW18782.1"/>
    <property type="molecule type" value="Genomic_DNA"/>
</dbReference>
<dbReference type="PANTHER" id="PTHR23431">
    <property type="entry name" value="DNA-DIRECTED RNA POLYMERASES I, II, AND III SUBUNIT RPABC5 FAMILY MEMBER"/>
    <property type="match status" value="1"/>
</dbReference>
<evidence type="ECO:0000313" key="13">
    <source>
        <dbReference type="Proteomes" id="UP000614334"/>
    </source>
</evidence>
<dbReference type="GO" id="GO:0042797">
    <property type="term" value="P:tRNA transcription by RNA polymerase III"/>
    <property type="evidence" value="ECO:0007669"/>
    <property type="project" value="TreeGrafter"/>
</dbReference>
<dbReference type="Pfam" id="PF01194">
    <property type="entry name" value="RNA_pol_N"/>
    <property type="match status" value="1"/>
</dbReference>
<accession>A0A8H7ILP1</accession>
<dbReference type="Proteomes" id="UP000614334">
    <property type="component" value="Unassembled WGS sequence"/>
</dbReference>
<dbReference type="Proteomes" id="UP000650582">
    <property type="component" value="Unassembled WGS sequence"/>
</dbReference>
<evidence type="ECO:0000313" key="11">
    <source>
        <dbReference type="EMBL" id="KAF8761424.1"/>
    </source>
</evidence>
<dbReference type="NCBIfam" id="NF003089">
    <property type="entry name" value="PRK04016.1"/>
    <property type="match status" value="1"/>
</dbReference>
<dbReference type="InterPro" id="IPR023580">
    <property type="entry name" value="RNA_pol_su_RPB10"/>
</dbReference>
<reference evidence="11" key="2">
    <citation type="submission" date="2020-09" db="EMBL/GenBank/DDBJ databases">
        <title>Comparative genome analyses of four rice-infecting Rhizoctonia solani isolates reveal extensive enrichment of homogalacturonan modification genes.</title>
        <authorList>
            <person name="Lee D.-Y."/>
            <person name="Jeon J."/>
            <person name="Kim K.-T."/>
            <person name="Cheong K."/>
            <person name="Song H."/>
            <person name="Choi G."/>
            <person name="Ko J."/>
            <person name="Opiyo S.O."/>
            <person name="Zuo S."/>
            <person name="Madhav S."/>
            <person name="Lee Y.-H."/>
            <person name="Wang G.-L."/>
        </authorList>
    </citation>
    <scope>NUCLEOTIDE SEQUENCE</scope>
    <source>
        <strain evidence="11">AG1-IA B2</strain>
        <strain evidence="10">AG1-IA WGL</strain>
        <strain evidence="9">AG1-IA YN-7</strain>
    </source>
</reference>
<dbReference type="SUPFAM" id="SSF46924">
    <property type="entry name" value="RNA polymerase subunit RPB10"/>
    <property type="match status" value="1"/>
</dbReference>
<dbReference type="AlphaFoldDB" id="A0A8H7ILP1"/>
<proteinExistence type="inferred from homology"/>
<dbReference type="GO" id="GO:0005665">
    <property type="term" value="C:RNA polymerase II, core complex"/>
    <property type="evidence" value="ECO:0007669"/>
    <property type="project" value="TreeGrafter"/>
</dbReference>
<protein>
    <recommendedName>
        <fullName evidence="2">DNA-directed RNA polymerases I, II, and III subunit RPABC5</fullName>
    </recommendedName>
</protein>
<dbReference type="EMBL" id="JACYCC010000037">
    <property type="protein sequence ID" value="KAF8679865.1"/>
    <property type="molecule type" value="Genomic_DNA"/>
</dbReference>